<feature type="region of interest" description="Disordered" evidence="1">
    <location>
        <begin position="640"/>
        <end position="671"/>
    </location>
</feature>
<dbReference type="Proteomes" id="UP001266305">
    <property type="component" value="Unassembled WGS sequence"/>
</dbReference>
<evidence type="ECO:0000256" key="1">
    <source>
        <dbReference type="SAM" id="MobiDB-lite"/>
    </source>
</evidence>
<dbReference type="PANTHER" id="PTHR33331:SF13">
    <property type="entry name" value="COILED-COIL DOMAIN CONTAINING 162"/>
    <property type="match status" value="1"/>
</dbReference>
<comment type="caution">
    <text evidence="2">The sequence shown here is derived from an EMBL/GenBank/DDBJ whole genome shotgun (WGS) entry which is preliminary data.</text>
</comment>
<dbReference type="PANTHER" id="PTHR33331">
    <property type="entry name" value="COILED-COIL DOMAIN-CONTAINING PROTEIN 162"/>
    <property type="match status" value="1"/>
</dbReference>
<protein>
    <submittedName>
        <fullName evidence="2">Uncharacterized protein</fullName>
    </submittedName>
</protein>
<reference evidence="2 3" key="1">
    <citation type="submission" date="2023-05" db="EMBL/GenBank/DDBJ databases">
        <title>B98-5 Cell Line De Novo Hybrid Assembly: An Optical Mapping Approach.</title>
        <authorList>
            <person name="Kananen K."/>
            <person name="Auerbach J.A."/>
            <person name="Kautto E."/>
            <person name="Blachly J.S."/>
        </authorList>
    </citation>
    <scope>NUCLEOTIDE SEQUENCE [LARGE SCALE GENOMIC DNA]</scope>
    <source>
        <strain evidence="2">B95-8</strain>
        <tissue evidence="2">Cell line</tissue>
    </source>
</reference>
<organism evidence="2 3">
    <name type="scientific">Saguinus oedipus</name>
    <name type="common">Cotton-top tamarin</name>
    <name type="synonym">Oedipomidas oedipus</name>
    <dbReference type="NCBI Taxonomy" id="9490"/>
    <lineage>
        <taxon>Eukaryota</taxon>
        <taxon>Metazoa</taxon>
        <taxon>Chordata</taxon>
        <taxon>Craniata</taxon>
        <taxon>Vertebrata</taxon>
        <taxon>Euteleostomi</taxon>
        <taxon>Mammalia</taxon>
        <taxon>Eutheria</taxon>
        <taxon>Euarchontoglires</taxon>
        <taxon>Primates</taxon>
        <taxon>Haplorrhini</taxon>
        <taxon>Platyrrhini</taxon>
        <taxon>Cebidae</taxon>
        <taxon>Callitrichinae</taxon>
        <taxon>Saguinus</taxon>
    </lineage>
</organism>
<feature type="compositionally biased region" description="Basic and acidic residues" evidence="1">
    <location>
        <begin position="655"/>
        <end position="671"/>
    </location>
</feature>
<dbReference type="EMBL" id="JASSZA010000004">
    <property type="protein sequence ID" value="KAK2114171.1"/>
    <property type="molecule type" value="Genomic_DNA"/>
</dbReference>
<evidence type="ECO:0000313" key="2">
    <source>
        <dbReference type="EMBL" id="KAK2114171.1"/>
    </source>
</evidence>
<evidence type="ECO:0000313" key="3">
    <source>
        <dbReference type="Proteomes" id="UP001266305"/>
    </source>
</evidence>
<sequence length="693" mass="78152">MAMGKATGPSERGKYMNNCIVKRLRVKLNAVNSGESLLCEFWNFELAINTLGLTLVSGNLVPTMEDSSWANMAKGGLGTSQGLGAHHYIHETPSEHKCETLKEVAFCLSLIGPCGLASPVGVALSVFTPGYPALDCVIHPMEGMGGTDSIPCGISMYFRDTGLREEESKLWQKEKEYVCLDKGGEEWDIHEGAGLLLRWEVVALEKGATLSSTLRRKEEGRGVHSVQFMEFSEVENQGDSYSRKASCIHTQDQQGVHVIYEEALSDLKELEAVFLLVASHYTEKEKCHKVGTQPKSGQDWAWAPADVARFAVLYDMWTQEAALLESKYQDLKTGSGSWSERVKEELKRLPEVWASAIWYHQVGITIKNPSRTPNSPHTPPSKQPNSWTLCTKAGQGSINTINQLLALPWPSKKVQLLDSSFEAYQHTLDTEERFALAQVMMDITHWCLRFDLSYTYFIKAYWEEFICLKLHLQLVRGILNQHIERQREYVQRLWQEDHLDNRNTFGLPLNIVCKQLISINNSHPALKNVYLLEFHPSLSLAALIPRALELQEVCHTCKPASASGLVSLERHVLQLALDLWLTPAKPEAWYSAQLQKDQENLFLAKVMGDPFLVGEIGLLALNSAADEDRNKAKTLIRNQLMRREPGSEPQETPAFEDKQEEKPVKTESDHEAGTWRFWIHESKMTLEANCEEA</sequence>
<dbReference type="InterPro" id="IPR040401">
    <property type="entry name" value="CCDC162"/>
</dbReference>
<proteinExistence type="predicted"/>
<gene>
    <name evidence="2" type="ORF">P7K49_008437</name>
</gene>
<keyword evidence="3" id="KW-1185">Reference proteome</keyword>
<accession>A0ABQ9VYG2</accession>
<name>A0ABQ9VYG2_SAGOE</name>